<evidence type="ECO:0000313" key="4">
    <source>
        <dbReference type="Proteomes" id="UP000266673"/>
    </source>
</evidence>
<dbReference type="AlphaFoldDB" id="A0A397W099"/>
<comment type="caution">
    <text evidence="3">The sequence shown here is derived from an EMBL/GenBank/DDBJ whole genome shotgun (WGS) entry which is preliminary data.</text>
</comment>
<dbReference type="EMBL" id="QKWP01000097">
    <property type="protein sequence ID" value="RIB27472.1"/>
    <property type="molecule type" value="Genomic_DNA"/>
</dbReference>
<evidence type="ECO:0000256" key="2">
    <source>
        <dbReference type="SAM" id="MobiDB-lite"/>
    </source>
</evidence>
<keyword evidence="4" id="KW-1185">Reference proteome</keyword>
<protein>
    <submittedName>
        <fullName evidence="3">Uncharacterized protein</fullName>
    </submittedName>
</protein>
<name>A0A397W099_9GLOM</name>
<sequence length="104" mass="11970">MSNNPNNFSTLPKSNKSKSQKVDIDDQSALANLVITGLINNAVEYASTQISSSNNNNRSELQDKTKSELQELEQLKFKLESLEQLEPYEVFEFQEEFEYYLNLN</sequence>
<proteinExistence type="predicted"/>
<evidence type="ECO:0000313" key="3">
    <source>
        <dbReference type="EMBL" id="RIB27472.1"/>
    </source>
</evidence>
<dbReference type="OrthoDB" id="2409466at2759"/>
<accession>A0A397W099</accession>
<feature type="compositionally biased region" description="Polar residues" evidence="2">
    <location>
        <begin position="1"/>
        <end position="14"/>
    </location>
</feature>
<reference evidence="3 4" key="1">
    <citation type="submission" date="2018-06" db="EMBL/GenBank/DDBJ databases">
        <title>Comparative genomics reveals the genomic features of Rhizophagus irregularis, R. cerebriforme, R. diaphanum and Gigaspora rosea, and their symbiotic lifestyle signature.</title>
        <authorList>
            <person name="Morin E."/>
            <person name="San Clemente H."/>
            <person name="Chen E.C.H."/>
            <person name="De La Providencia I."/>
            <person name="Hainaut M."/>
            <person name="Kuo A."/>
            <person name="Kohler A."/>
            <person name="Murat C."/>
            <person name="Tang N."/>
            <person name="Roy S."/>
            <person name="Loubradou J."/>
            <person name="Henrissat B."/>
            <person name="Grigoriev I.V."/>
            <person name="Corradi N."/>
            <person name="Roux C."/>
            <person name="Martin F.M."/>
        </authorList>
    </citation>
    <scope>NUCLEOTIDE SEQUENCE [LARGE SCALE GENOMIC DNA]</scope>
    <source>
        <strain evidence="3 4">DAOM 194757</strain>
    </source>
</reference>
<feature type="region of interest" description="Disordered" evidence="2">
    <location>
        <begin position="1"/>
        <end position="23"/>
    </location>
</feature>
<keyword evidence="1" id="KW-0175">Coiled coil</keyword>
<feature type="coiled-coil region" evidence="1">
    <location>
        <begin position="58"/>
        <end position="85"/>
    </location>
</feature>
<evidence type="ECO:0000256" key="1">
    <source>
        <dbReference type="SAM" id="Coils"/>
    </source>
</evidence>
<dbReference type="Proteomes" id="UP000266673">
    <property type="component" value="Unassembled WGS sequence"/>
</dbReference>
<gene>
    <name evidence="3" type="ORF">C2G38_2029327</name>
</gene>
<organism evidence="3 4">
    <name type="scientific">Gigaspora rosea</name>
    <dbReference type="NCBI Taxonomy" id="44941"/>
    <lineage>
        <taxon>Eukaryota</taxon>
        <taxon>Fungi</taxon>
        <taxon>Fungi incertae sedis</taxon>
        <taxon>Mucoromycota</taxon>
        <taxon>Glomeromycotina</taxon>
        <taxon>Glomeromycetes</taxon>
        <taxon>Diversisporales</taxon>
        <taxon>Gigasporaceae</taxon>
        <taxon>Gigaspora</taxon>
    </lineage>
</organism>